<dbReference type="OMA" id="FHAKDVF"/>
<dbReference type="SMART" id="SM01117">
    <property type="entry name" value="Cyt-b5"/>
    <property type="match status" value="1"/>
</dbReference>
<dbReference type="InterPro" id="IPR001199">
    <property type="entry name" value="Cyt_B5-like_heme/steroid-bd"/>
</dbReference>
<comment type="cofactor">
    <cofactor evidence="2">
        <name>heme b</name>
        <dbReference type="ChEBI" id="CHEBI:60344"/>
    </cofactor>
</comment>
<evidence type="ECO:0000256" key="16">
    <source>
        <dbReference type="ARBA" id="ARBA00052399"/>
    </source>
</evidence>
<dbReference type="PANTHER" id="PTHR10578">
    <property type="entry name" value="S -2-HYDROXY-ACID OXIDASE-RELATED"/>
    <property type="match status" value="1"/>
</dbReference>
<keyword evidence="28" id="KW-1185">Reference proteome</keyword>
<dbReference type="Gene3D" id="3.10.120.10">
    <property type="entry name" value="Cytochrome b5-like heme/steroid binding domain"/>
    <property type="match status" value="1"/>
</dbReference>
<evidence type="ECO:0000256" key="19">
    <source>
        <dbReference type="ARBA" id="ARBA00066458"/>
    </source>
</evidence>
<dbReference type="GO" id="GO:0046872">
    <property type="term" value="F:metal ion binding"/>
    <property type="evidence" value="ECO:0007669"/>
    <property type="project" value="UniProtKB-KW"/>
</dbReference>
<evidence type="ECO:0000256" key="18">
    <source>
        <dbReference type="ARBA" id="ARBA00061589"/>
    </source>
</evidence>
<dbReference type="SUPFAM" id="SSF55856">
    <property type="entry name" value="Cytochrome b5-like heme/steroid binding domain"/>
    <property type="match status" value="1"/>
</dbReference>
<comment type="subcellular location">
    <subcellularLocation>
        <location evidence="3">Mitochondrion intermembrane space</location>
    </subcellularLocation>
</comment>
<dbReference type="FunFam" id="3.10.120.10:FF:000009">
    <property type="entry name" value="Cytochrome b2, mitochondrial, putative"/>
    <property type="match status" value="1"/>
</dbReference>
<keyword evidence="14" id="KW-0408">Iron</keyword>
<dbReference type="GO" id="GO:0006089">
    <property type="term" value="P:lactate metabolic process"/>
    <property type="evidence" value="ECO:0007669"/>
    <property type="project" value="EnsemblFungi"/>
</dbReference>
<dbReference type="HOGENOM" id="CLU_020639_1_1_1"/>
<feature type="transmembrane region" description="Helical" evidence="24">
    <location>
        <begin position="38"/>
        <end position="56"/>
    </location>
</feature>
<evidence type="ECO:0000256" key="23">
    <source>
        <dbReference type="ARBA" id="ARBA00078938"/>
    </source>
</evidence>
<dbReference type="InterPro" id="IPR000262">
    <property type="entry name" value="FMN-dep_DH"/>
</dbReference>
<dbReference type="InterPro" id="IPR008259">
    <property type="entry name" value="FMN_hydac_DH_AS"/>
</dbReference>
<dbReference type="Proteomes" id="UP000005666">
    <property type="component" value="Chromosome 2"/>
</dbReference>
<dbReference type="FunFam" id="3.20.20.70:FF:000062">
    <property type="entry name" value="Cytochrome b2, mitochondrial, putative"/>
    <property type="match status" value="1"/>
</dbReference>
<feature type="domain" description="Cytochrome b5 heme-binding" evidence="25">
    <location>
        <begin position="70"/>
        <end position="147"/>
    </location>
</feature>
<keyword evidence="12" id="KW-0249">Electron transport</keyword>
<dbReference type="GO" id="GO:0004460">
    <property type="term" value="F:L-lactate dehydrogenase (cytochrome) activity"/>
    <property type="evidence" value="ECO:0007669"/>
    <property type="project" value="UniProtKB-EC"/>
</dbReference>
<dbReference type="InterPro" id="IPR037458">
    <property type="entry name" value="L-MDH/L-LDH_FMN-bd"/>
</dbReference>
<sequence length="576" mass="64708">MYNKRFVLNYARFRTFPHRSYSRQYTVNNTKVKLPGNYFYYGILGLFLISASNFACDRYYRNDSMLLKNSKVITPEEVARHNKRDDCWVVINDSVYNLTDFIDSHPGGKNVIVANSGKDVTKLFEPIHAPNVLEKYLQPKMRLGTLSKPMPPELVCDVYAPGETAEELNSKIKLRASLPALNEISNIYDFEYLASKILSKQAWAYYSSGSDDEISLRENHNAYHRIFFNPRVLVDVSEIDTSTTIFGKKQDVPFYASATALCKLGNPLEGEKDITRGCGQGPTKIPQMVSTLASCSPSEISSSKIDNNQSLWFQLYLNHDRNLTNLLVKEVEKLGYTAIFVTVDAPTFGKREKDAKLKFLKDQEGSAKIMKDKPSSDEEAGASRALSKFIDPSVTWNDIAELKKLTTLPIIIKGVQRKEDILKAAEIGCQGVVISNHGGRQLDFAKAPIEVLAESMDILKERKLDKTFNVFIDGGIRRGTDILKALCLGAKGIGLGRPFLYANSCYGKDGVQKTIDILKYELEMSMRLLGVTSIDELDESFLDLSSIKNRTVLVPKDTLSEMVYNPSKLIEILPKE</sequence>
<keyword evidence="24" id="KW-1133">Transmembrane helix</keyword>
<dbReference type="PANTHER" id="PTHR10578:SF148">
    <property type="entry name" value="L-LACTATE DEHYDROGENASE (CYTOCHROME)"/>
    <property type="match status" value="1"/>
</dbReference>
<dbReference type="AlphaFoldDB" id="G8BPC4"/>
<comment type="subunit">
    <text evidence="4">Homotetramer.</text>
</comment>
<dbReference type="InterPro" id="IPR037396">
    <property type="entry name" value="FMN_HAD"/>
</dbReference>
<keyword evidence="13" id="KW-0560">Oxidoreductase</keyword>
<evidence type="ECO:0000259" key="25">
    <source>
        <dbReference type="PROSITE" id="PS50255"/>
    </source>
</evidence>
<dbReference type="CDD" id="cd02922">
    <property type="entry name" value="FCB2_FMN"/>
    <property type="match status" value="1"/>
</dbReference>
<dbReference type="Gene3D" id="3.20.20.70">
    <property type="entry name" value="Aldolase class I"/>
    <property type="match status" value="1"/>
</dbReference>
<dbReference type="eggNOG" id="KOG0538">
    <property type="taxonomic scope" value="Eukaryota"/>
</dbReference>
<gene>
    <name evidence="27" type="primary">TPHA0B01820</name>
    <name evidence="27" type="ordered locus">TPHA_0B01820</name>
</gene>
<comment type="cofactor">
    <cofactor evidence="1">
        <name>FMN</name>
        <dbReference type="ChEBI" id="CHEBI:58210"/>
    </cofactor>
</comment>
<reference evidence="27 28" key="1">
    <citation type="journal article" date="2011" name="Proc. Natl. Acad. Sci. U.S.A.">
        <title>Evolutionary erosion of yeast sex chromosomes by mating-type switching accidents.</title>
        <authorList>
            <person name="Gordon J.L."/>
            <person name="Armisen D."/>
            <person name="Proux-Wera E."/>
            <person name="Oheigeartaigh S.S."/>
            <person name="Byrne K.P."/>
            <person name="Wolfe K.H."/>
        </authorList>
    </citation>
    <scope>NUCLEOTIDE SEQUENCE [LARGE SCALE GENOMIC DNA]</scope>
    <source>
        <strain evidence="28">ATCC 24235 / CBS 4417 / NBRC 1672 / NRRL Y-8282 / UCD 70-5</strain>
    </source>
</reference>
<dbReference type="InterPro" id="IPR018506">
    <property type="entry name" value="Cyt_B5_heme-BS"/>
</dbReference>
<feature type="domain" description="FMN hydroxy acid dehydrogenase" evidence="26">
    <location>
        <begin position="179"/>
        <end position="547"/>
    </location>
</feature>
<dbReference type="EMBL" id="HE612857">
    <property type="protein sequence ID" value="CCE61855.1"/>
    <property type="molecule type" value="Genomic_DNA"/>
</dbReference>
<keyword evidence="11" id="KW-0809">Transit peptide</keyword>
<evidence type="ECO:0000256" key="4">
    <source>
        <dbReference type="ARBA" id="ARBA00011881"/>
    </source>
</evidence>
<evidence type="ECO:0000256" key="11">
    <source>
        <dbReference type="ARBA" id="ARBA00022946"/>
    </source>
</evidence>
<comment type="catalytic activity">
    <reaction evidence="16">
        <text>(S)-lactate + 2 Fe(III)-[cytochrome c] = 2 Fe(II)-[cytochrome c] + pyruvate + 2 H(+)</text>
        <dbReference type="Rhea" id="RHEA:19909"/>
        <dbReference type="Rhea" id="RHEA-COMP:10350"/>
        <dbReference type="Rhea" id="RHEA-COMP:14399"/>
        <dbReference type="ChEBI" id="CHEBI:15361"/>
        <dbReference type="ChEBI" id="CHEBI:15378"/>
        <dbReference type="ChEBI" id="CHEBI:16651"/>
        <dbReference type="ChEBI" id="CHEBI:29033"/>
        <dbReference type="ChEBI" id="CHEBI:29034"/>
        <dbReference type="EC" id="1.1.2.3"/>
    </reaction>
    <physiologicalReaction direction="left-to-right" evidence="16">
        <dbReference type="Rhea" id="RHEA:19910"/>
    </physiologicalReaction>
</comment>
<dbReference type="STRING" id="1071381.G8BPC4"/>
<dbReference type="RefSeq" id="XP_003684289.1">
    <property type="nucleotide sequence ID" value="XM_003684241.1"/>
</dbReference>
<dbReference type="PROSITE" id="PS00557">
    <property type="entry name" value="FMN_HYDROXY_ACID_DH_1"/>
    <property type="match status" value="1"/>
</dbReference>
<accession>G8BPC4</accession>
<keyword evidence="24" id="KW-0812">Transmembrane</keyword>
<dbReference type="EC" id="1.1.2.3" evidence="19"/>
<organism evidence="27 28">
    <name type="scientific">Tetrapisispora phaffii (strain ATCC 24235 / CBS 4417 / NBRC 1672 / NRRL Y-8282 / UCD 70-5)</name>
    <name type="common">Yeast</name>
    <name type="synonym">Fabospora phaffii</name>
    <dbReference type="NCBI Taxonomy" id="1071381"/>
    <lineage>
        <taxon>Eukaryota</taxon>
        <taxon>Fungi</taxon>
        <taxon>Dikarya</taxon>
        <taxon>Ascomycota</taxon>
        <taxon>Saccharomycotina</taxon>
        <taxon>Saccharomycetes</taxon>
        <taxon>Saccharomycetales</taxon>
        <taxon>Saccharomycetaceae</taxon>
        <taxon>Tetrapisispora</taxon>
    </lineage>
</organism>
<evidence type="ECO:0000256" key="21">
    <source>
        <dbReference type="ARBA" id="ARBA00075949"/>
    </source>
</evidence>
<dbReference type="OrthoDB" id="1925334at2759"/>
<evidence type="ECO:0000256" key="17">
    <source>
        <dbReference type="ARBA" id="ARBA00061137"/>
    </source>
</evidence>
<keyword evidence="8" id="KW-0288">FMN</keyword>
<dbReference type="KEGG" id="tpf:TPHA_0B01820"/>
<keyword evidence="9" id="KW-0679">Respiratory chain</keyword>
<evidence type="ECO:0000256" key="1">
    <source>
        <dbReference type="ARBA" id="ARBA00001917"/>
    </source>
</evidence>
<evidence type="ECO:0000256" key="13">
    <source>
        <dbReference type="ARBA" id="ARBA00023002"/>
    </source>
</evidence>
<keyword evidence="10" id="KW-0479">Metal-binding</keyword>
<keyword evidence="15" id="KW-0496">Mitochondrion</keyword>
<comment type="similarity">
    <text evidence="18">In the N-terminal section; belongs to the cytochrome b5 family.</text>
</comment>
<comment type="similarity">
    <text evidence="17">In the C-terminal section; belongs to the FMN-dependent alpha-hydroxy acid dehydrogenase family.</text>
</comment>
<evidence type="ECO:0000256" key="12">
    <source>
        <dbReference type="ARBA" id="ARBA00022982"/>
    </source>
</evidence>
<evidence type="ECO:0000256" key="24">
    <source>
        <dbReference type="SAM" id="Phobius"/>
    </source>
</evidence>
<evidence type="ECO:0000256" key="9">
    <source>
        <dbReference type="ARBA" id="ARBA00022660"/>
    </source>
</evidence>
<evidence type="ECO:0000256" key="3">
    <source>
        <dbReference type="ARBA" id="ARBA00004569"/>
    </source>
</evidence>
<dbReference type="InterPro" id="IPR013785">
    <property type="entry name" value="Aldolase_TIM"/>
</dbReference>
<evidence type="ECO:0000256" key="22">
    <source>
        <dbReference type="ARBA" id="ARBA00078774"/>
    </source>
</evidence>
<dbReference type="Pfam" id="PF01070">
    <property type="entry name" value="FMN_dh"/>
    <property type="match status" value="1"/>
</dbReference>
<dbReference type="InterPro" id="IPR036400">
    <property type="entry name" value="Cyt_B5-like_heme/steroid_sf"/>
</dbReference>
<dbReference type="Pfam" id="PF00173">
    <property type="entry name" value="Cyt-b5"/>
    <property type="match status" value="1"/>
</dbReference>
<protein>
    <recommendedName>
        <fullName evidence="20">L-lactate dehydrogenase (cytochrome)</fullName>
        <ecNumber evidence="19">1.1.2.3</ecNumber>
    </recommendedName>
    <alternativeName>
        <fullName evidence="22">Cytochrome b2</fullName>
    </alternativeName>
    <alternativeName>
        <fullName evidence="21">Flavocytochrome b2</fullName>
    </alternativeName>
    <alternativeName>
        <fullName evidence="23">L-lactate ferricytochrome c oxidoreductase</fullName>
    </alternativeName>
</protein>
<dbReference type="PRINTS" id="PR00363">
    <property type="entry name" value="CYTOCHROMEB5"/>
</dbReference>
<dbReference type="PROSITE" id="PS00191">
    <property type="entry name" value="CYTOCHROME_B5_1"/>
    <property type="match status" value="1"/>
</dbReference>
<keyword evidence="5" id="KW-0813">Transport</keyword>
<evidence type="ECO:0000256" key="2">
    <source>
        <dbReference type="ARBA" id="ARBA00001970"/>
    </source>
</evidence>
<dbReference type="PROSITE" id="PS50255">
    <property type="entry name" value="CYTOCHROME_B5_2"/>
    <property type="match status" value="1"/>
</dbReference>
<evidence type="ECO:0000259" key="26">
    <source>
        <dbReference type="PROSITE" id="PS51349"/>
    </source>
</evidence>
<evidence type="ECO:0000256" key="15">
    <source>
        <dbReference type="ARBA" id="ARBA00023128"/>
    </source>
</evidence>
<dbReference type="GeneID" id="11534869"/>
<keyword evidence="24" id="KW-0472">Membrane</keyword>
<dbReference type="PROSITE" id="PS51349">
    <property type="entry name" value="FMN_HYDROXY_ACID_DH_2"/>
    <property type="match status" value="1"/>
</dbReference>
<keyword evidence="7" id="KW-0285">Flavoprotein</keyword>
<evidence type="ECO:0000256" key="14">
    <source>
        <dbReference type="ARBA" id="ARBA00023004"/>
    </source>
</evidence>
<proteinExistence type="inferred from homology"/>
<evidence type="ECO:0000256" key="20">
    <source>
        <dbReference type="ARBA" id="ARBA00068515"/>
    </source>
</evidence>
<evidence type="ECO:0000313" key="27">
    <source>
        <dbReference type="EMBL" id="CCE61855.1"/>
    </source>
</evidence>
<name>G8BPC4_TETPH</name>
<dbReference type="GO" id="GO:0005758">
    <property type="term" value="C:mitochondrial intermembrane space"/>
    <property type="evidence" value="ECO:0007669"/>
    <property type="project" value="UniProtKB-SubCell"/>
</dbReference>
<evidence type="ECO:0000256" key="10">
    <source>
        <dbReference type="ARBA" id="ARBA00022723"/>
    </source>
</evidence>
<dbReference type="SUPFAM" id="SSF51395">
    <property type="entry name" value="FMN-linked oxidoreductases"/>
    <property type="match status" value="1"/>
</dbReference>
<evidence type="ECO:0000256" key="5">
    <source>
        <dbReference type="ARBA" id="ARBA00022448"/>
    </source>
</evidence>
<dbReference type="eggNOG" id="KOG0537">
    <property type="taxonomic scope" value="Eukaryota"/>
</dbReference>
<evidence type="ECO:0000256" key="6">
    <source>
        <dbReference type="ARBA" id="ARBA00022617"/>
    </source>
</evidence>
<evidence type="ECO:0000313" key="28">
    <source>
        <dbReference type="Proteomes" id="UP000005666"/>
    </source>
</evidence>
<keyword evidence="6" id="KW-0349">Heme</keyword>
<evidence type="ECO:0000256" key="8">
    <source>
        <dbReference type="ARBA" id="ARBA00022643"/>
    </source>
</evidence>
<dbReference type="GO" id="GO:0020037">
    <property type="term" value="F:heme binding"/>
    <property type="evidence" value="ECO:0007669"/>
    <property type="project" value="InterPro"/>
</dbReference>
<evidence type="ECO:0000256" key="7">
    <source>
        <dbReference type="ARBA" id="ARBA00022630"/>
    </source>
</evidence>